<evidence type="ECO:0000256" key="1">
    <source>
        <dbReference type="ARBA" id="ARBA00004976"/>
    </source>
</evidence>
<dbReference type="SMART" id="SM00954">
    <property type="entry name" value="RelA_SpoT"/>
    <property type="match status" value="1"/>
</dbReference>
<reference evidence="3 4" key="1">
    <citation type="submission" date="2012-06" db="EMBL/GenBank/DDBJ databases">
        <title>Draft Genome Sequence of Lactobacillus hominis Strain CRBIP 24.179T, isolated from human intestine.</title>
        <authorList>
            <person name="Cousin S."/>
            <person name="Ma L."/>
            <person name="Bizet C."/>
            <person name="Loux V."/>
            <person name="Bouchier C."/>
            <person name="Clermont D."/>
            <person name="Creno S."/>
        </authorList>
    </citation>
    <scope>NUCLEOTIDE SEQUENCE [LARGE SCALE GENOMIC DNA]</scope>
    <source>
        <strain evidence="4">CRBIP 24.179T</strain>
    </source>
</reference>
<dbReference type="STRING" id="1423758.FC41_GL000961"/>
<keyword evidence="3" id="KW-0808">Transferase</keyword>
<comment type="caution">
    <text evidence="3">The sequence shown here is derived from an EMBL/GenBank/DDBJ whole genome shotgun (WGS) entry which is preliminary data.</text>
</comment>
<evidence type="ECO:0000259" key="2">
    <source>
        <dbReference type="SMART" id="SM00954"/>
    </source>
</evidence>
<comment type="pathway">
    <text evidence="1">Purine metabolism; ppGpp biosynthesis; ppGpp from GTP: step 1/2.</text>
</comment>
<dbReference type="UniPathway" id="UPA00908">
    <property type="reaction ID" value="UER00884"/>
</dbReference>
<dbReference type="SUPFAM" id="SSF81301">
    <property type="entry name" value="Nucleotidyltransferase"/>
    <property type="match status" value="1"/>
</dbReference>
<keyword evidence="3" id="KW-0418">Kinase</keyword>
<dbReference type="InterPro" id="IPR043519">
    <property type="entry name" value="NT_sf"/>
</dbReference>
<dbReference type="AlphaFoldDB" id="I7KH54"/>
<evidence type="ECO:0000313" key="3">
    <source>
        <dbReference type="EMBL" id="CCI81830.1"/>
    </source>
</evidence>
<sequence>MNIYGKYEPTLHQILDDFTTQLVNLNKSYQENYHENLFEHLNGRIKTQKSMIEKCQRKNLPVTPYSALRENRDSICVRIVCNFIDDIYTCINLIEKMSDIEIVTKKDYITNAKPNDYRSYHFIIFFPNFIF</sequence>
<gene>
    <name evidence="3" type="ORF">BN55_00565</name>
</gene>
<dbReference type="Pfam" id="PF04607">
    <property type="entry name" value="RelA_SpoT"/>
    <property type="match status" value="1"/>
</dbReference>
<dbReference type="GeneID" id="82847071"/>
<dbReference type="Proteomes" id="UP000009320">
    <property type="component" value="Unassembled WGS sequence"/>
</dbReference>
<accession>I7KH54</accession>
<dbReference type="Gene3D" id="3.30.460.10">
    <property type="entry name" value="Beta Polymerase, domain 2"/>
    <property type="match status" value="1"/>
</dbReference>
<dbReference type="eggNOG" id="COG2357">
    <property type="taxonomic scope" value="Bacteria"/>
</dbReference>
<protein>
    <submittedName>
        <fullName evidence="3">GTP pyrophosphokinase</fullName>
    </submittedName>
</protein>
<feature type="domain" description="RelA/SpoT" evidence="2">
    <location>
        <begin position="43"/>
        <end position="128"/>
    </location>
</feature>
<dbReference type="OrthoDB" id="9789634at2"/>
<dbReference type="GO" id="GO:0016301">
    <property type="term" value="F:kinase activity"/>
    <property type="evidence" value="ECO:0007669"/>
    <property type="project" value="UniProtKB-KW"/>
</dbReference>
<dbReference type="CDD" id="cd05399">
    <property type="entry name" value="NT_Rel-Spo_like"/>
    <property type="match status" value="1"/>
</dbReference>
<dbReference type="PANTHER" id="PTHR47837">
    <property type="entry name" value="GTP PYROPHOSPHOKINASE YJBM"/>
    <property type="match status" value="1"/>
</dbReference>
<organism evidence="3 4">
    <name type="scientific">Lactobacillus hominis DSM 23910 = CRBIP 24.179</name>
    <dbReference type="NCBI Taxonomy" id="1423758"/>
    <lineage>
        <taxon>Bacteria</taxon>
        <taxon>Bacillati</taxon>
        <taxon>Bacillota</taxon>
        <taxon>Bacilli</taxon>
        <taxon>Lactobacillales</taxon>
        <taxon>Lactobacillaceae</taxon>
        <taxon>Lactobacillus</taxon>
    </lineage>
</organism>
<dbReference type="PANTHER" id="PTHR47837:SF2">
    <property type="entry name" value="GTP PYROPHOSPHOKINASE YWAC"/>
    <property type="match status" value="1"/>
</dbReference>
<dbReference type="RefSeq" id="WP_008470737.1">
    <property type="nucleotide sequence ID" value="NZ_AYZP01000002.1"/>
</dbReference>
<proteinExistence type="predicted"/>
<dbReference type="GO" id="GO:0015970">
    <property type="term" value="P:guanosine tetraphosphate biosynthetic process"/>
    <property type="evidence" value="ECO:0007669"/>
    <property type="project" value="UniProtKB-UniPathway"/>
</dbReference>
<dbReference type="InterPro" id="IPR007685">
    <property type="entry name" value="RelA_SpoT"/>
</dbReference>
<dbReference type="EMBL" id="CAKE01000010">
    <property type="protein sequence ID" value="CCI81830.1"/>
    <property type="molecule type" value="Genomic_DNA"/>
</dbReference>
<evidence type="ECO:0000313" key="4">
    <source>
        <dbReference type="Proteomes" id="UP000009320"/>
    </source>
</evidence>
<keyword evidence="4" id="KW-1185">Reference proteome</keyword>
<dbReference type="InterPro" id="IPR052366">
    <property type="entry name" value="GTP_Pyrophosphokinase"/>
</dbReference>
<name>I7KH54_9LACO</name>